<feature type="region of interest" description="Disordered" evidence="1">
    <location>
        <begin position="82"/>
        <end position="117"/>
    </location>
</feature>
<protein>
    <submittedName>
        <fullName evidence="2">Uncharacterized protein</fullName>
    </submittedName>
</protein>
<proteinExistence type="predicted"/>
<sequence length="225" mass="25502">MPHHSGQASTEDYQKAKLRRVKRRDHDVEGEPVELDPKVGPNEKEEEPLVVPKREKKLVTKASLAKKALKKNLQVNSKVKFDEEGESVVDGRSQMKALARKQMDDNDDDDDDDDGGIDLVRSKALLTEEDQYDKQRFRELVKKRHKLQREKLRKKAEAAKGSSDEEEEEEDDHDHHNPDAASDNCGDDDDDDDNSDEEPAYKKSKLTNKLTLLDTEAIAASLLGS</sequence>
<accession>A0A0N8P0L8</accession>
<feature type="compositionally biased region" description="Basic and acidic residues" evidence="1">
    <location>
        <begin position="24"/>
        <end position="43"/>
    </location>
</feature>
<feature type="compositionally biased region" description="Polar residues" evidence="1">
    <location>
        <begin position="1"/>
        <end position="11"/>
    </location>
</feature>
<dbReference type="EMBL" id="CH902630">
    <property type="protein sequence ID" value="KPU77484.1"/>
    <property type="molecule type" value="Genomic_DNA"/>
</dbReference>
<evidence type="ECO:0000256" key="1">
    <source>
        <dbReference type="SAM" id="MobiDB-lite"/>
    </source>
</evidence>
<feature type="compositionally biased region" description="Basic residues" evidence="1">
    <location>
        <begin position="141"/>
        <end position="154"/>
    </location>
</feature>
<feature type="compositionally biased region" description="Acidic residues" evidence="1">
    <location>
        <begin position="185"/>
        <end position="198"/>
    </location>
</feature>
<feature type="region of interest" description="Disordered" evidence="1">
    <location>
        <begin position="131"/>
        <end position="209"/>
    </location>
</feature>
<name>A0A0N8P0L8_DROAN</name>
<dbReference type="InParanoid" id="A0A0N8P0L8"/>
<evidence type="ECO:0000313" key="2">
    <source>
        <dbReference type="EMBL" id="KPU77484.1"/>
    </source>
</evidence>
<feature type="region of interest" description="Disordered" evidence="1">
    <location>
        <begin position="1"/>
        <end position="51"/>
    </location>
</feature>
<dbReference type="AlphaFoldDB" id="A0A0N8P0L8"/>
<gene>
    <name evidence="2" type="primary">Dana\GF19545</name>
    <name evidence="2" type="synonym">dana_GLEANR_21588</name>
    <name evidence="2" type="ORF">GF19545</name>
</gene>
<dbReference type="STRING" id="7217.A0A0N8P0L8"/>
<keyword evidence="3" id="KW-1185">Reference proteome</keyword>
<dbReference type="Proteomes" id="UP000007801">
    <property type="component" value="Unassembled WGS sequence"/>
</dbReference>
<organism evidence="2 3">
    <name type="scientific">Drosophila ananassae</name>
    <name type="common">Fruit fly</name>
    <dbReference type="NCBI Taxonomy" id="7217"/>
    <lineage>
        <taxon>Eukaryota</taxon>
        <taxon>Metazoa</taxon>
        <taxon>Ecdysozoa</taxon>
        <taxon>Arthropoda</taxon>
        <taxon>Hexapoda</taxon>
        <taxon>Insecta</taxon>
        <taxon>Pterygota</taxon>
        <taxon>Neoptera</taxon>
        <taxon>Endopterygota</taxon>
        <taxon>Diptera</taxon>
        <taxon>Brachycera</taxon>
        <taxon>Muscomorpha</taxon>
        <taxon>Ephydroidea</taxon>
        <taxon>Drosophilidae</taxon>
        <taxon>Drosophila</taxon>
        <taxon>Sophophora</taxon>
    </lineage>
</organism>
<dbReference type="OrthoDB" id="10259640at2759"/>
<feature type="compositionally biased region" description="Acidic residues" evidence="1">
    <location>
        <begin position="105"/>
        <end position="116"/>
    </location>
</feature>
<evidence type="ECO:0000313" key="3">
    <source>
        <dbReference type="Proteomes" id="UP000007801"/>
    </source>
</evidence>
<reference evidence="2 3" key="1">
    <citation type="journal article" date="2007" name="Nature">
        <title>Evolution of genes and genomes on the Drosophila phylogeny.</title>
        <authorList>
            <consortium name="Drosophila 12 Genomes Consortium"/>
            <person name="Clark A.G."/>
            <person name="Eisen M.B."/>
            <person name="Smith D.R."/>
            <person name="Bergman C.M."/>
            <person name="Oliver B."/>
            <person name="Markow T.A."/>
            <person name="Kaufman T.C."/>
            <person name="Kellis M."/>
            <person name="Gelbart W."/>
            <person name="Iyer V.N."/>
            <person name="Pollard D.A."/>
            <person name="Sackton T.B."/>
            <person name="Larracuente A.M."/>
            <person name="Singh N.D."/>
            <person name="Abad J.P."/>
            <person name="Abt D.N."/>
            <person name="Adryan B."/>
            <person name="Aguade M."/>
            <person name="Akashi H."/>
            <person name="Anderson W.W."/>
            <person name="Aquadro C.F."/>
            <person name="Ardell D.H."/>
            <person name="Arguello R."/>
            <person name="Artieri C.G."/>
            <person name="Barbash D.A."/>
            <person name="Barker D."/>
            <person name="Barsanti P."/>
            <person name="Batterham P."/>
            <person name="Batzoglou S."/>
            <person name="Begun D."/>
            <person name="Bhutkar A."/>
            <person name="Blanco E."/>
            <person name="Bosak S.A."/>
            <person name="Bradley R.K."/>
            <person name="Brand A.D."/>
            <person name="Brent M.R."/>
            <person name="Brooks A.N."/>
            <person name="Brown R.H."/>
            <person name="Butlin R.K."/>
            <person name="Caggese C."/>
            <person name="Calvi B.R."/>
            <person name="Bernardo de Carvalho A."/>
            <person name="Caspi A."/>
            <person name="Castrezana S."/>
            <person name="Celniker S.E."/>
            <person name="Chang J.L."/>
            <person name="Chapple C."/>
            <person name="Chatterji S."/>
            <person name="Chinwalla A."/>
            <person name="Civetta A."/>
            <person name="Clifton S.W."/>
            <person name="Comeron J.M."/>
            <person name="Costello J.C."/>
            <person name="Coyne J.A."/>
            <person name="Daub J."/>
            <person name="David R.G."/>
            <person name="Delcher A.L."/>
            <person name="Delehaunty K."/>
            <person name="Do C.B."/>
            <person name="Ebling H."/>
            <person name="Edwards K."/>
            <person name="Eickbush T."/>
            <person name="Evans J.D."/>
            <person name="Filipski A."/>
            <person name="Findeiss S."/>
            <person name="Freyhult E."/>
            <person name="Fulton L."/>
            <person name="Fulton R."/>
            <person name="Garcia A.C."/>
            <person name="Gardiner A."/>
            <person name="Garfield D.A."/>
            <person name="Garvin B.E."/>
            <person name="Gibson G."/>
            <person name="Gilbert D."/>
            <person name="Gnerre S."/>
            <person name="Godfrey J."/>
            <person name="Good R."/>
            <person name="Gotea V."/>
            <person name="Gravely B."/>
            <person name="Greenberg A.J."/>
            <person name="Griffiths-Jones S."/>
            <person name="Gross S."/>
            <person name="Guigo R."/>
            <person name="Gustafson E.A."/>
            <person name="Haerty W."/>
            <person name="Hahn M.W."/>
            <person name="Halligan D.L."/>
            <person name="Halpern A.L."/>
            <person name="Halter G.M."/>
            <person name="Han M.V."/>
            <person name="Heger A."/>
            <person name="Hillier L."/>
            <person name="Hinrichs A.S."/>
            <person name="Holmes I."/>
            <person name="Hoskins R.A."/>
            <person name="Hubisz M.J."/>
            <person name="Hultmark D."/>
            <person name="Huntley M.A."/>
            <person name="Jaffe D.B."/>
            <person name="Jagadeeshan S."/>
            <person name="Jeck W.R."/>
            <person name="Johnson J."/>
            <person name="Jones C.D."/>
            <person name="Jordan W.C."/>
            <person name="Karpen G.H."/>
            <person name="Kataoka E."/>
            <person name="Keightley P.D."/>
            <person name="Kheradpour P."/>
            <person name="Kirkness E.F."/>
            <person name="Koerich L.B."/>
            <person name="Kristiansen K."/>
            <person name="Kudrna D."/>
            <person name="Kulathinal R.J."/>
            <person name="Kumar S."/>
            <person name="Kwok R."/>
            <person name="Lander E."/>
            <person name="Langley C.H."/>
            <person name="Lapoint R."/>
            <person name="Lazzaro B.P."/>
            <person name="Lee S.J."/>
            <person name="Levesque L."/>
            <person name="Li R."/>
            <person name="Lin C.F."/>
            <person name="Lin M.F."/>
            <person name="Lindblad-Toh K."/>
            <person name="Llopart A."/>
            <person name="Long M."/>
            <person name="Low L."/>
            <person name="Lozovsky E."/>
            <person name="Lu J."/>
            <person name="Luo M."/>
            <person name="Machado C.A."/>
            <person name="Makalowski W."/>
            <person name="Marzo M."/>
            <person name="Matsuda M."/>
            <person name="Matzkin L."/>
            <person name="McAllister B."/>
            <person name="McBride C.S."/>
            <person name="McKernan B."/>
            <person name="McKernan K."/>
            <person name="Mendez-Lago M."/>
            <person name="Minx P."/>
            <person name="Mollenhauer M.U."/>
            <person name="Montooth K."/>
            <person name="Mount S.M."/>
            <person name="Mu X."/>
            <person name="Myers E."/>
            <person name="Negre B."/>
            <person name="Newfeld S."/>
            <person name="Nielsen R."/>
            <person name="Noor M.A."/>
            <person name="O'Grady P."/>
            <person name="Pachter L."/>
            <person name="Papaceit M."/>
            <person name="Parisi M.J."/>
            <person name="Parisi M."/>
            <person name="Parts L."/>
            <person name="Pedersen J.S."/>
            <person name="Pesole G."/>
            <person name="Phillippy A.M."/>
            <person name="Ponting C.P."/>
            <person name="Pop M."/>
            <person name="Porcelli D."/>
            <person name="Powell J.R."/>
            <person name="Prohaska S."/>
            <person name="Pruitt K."/>
            <person name="Puig M."/>
            <person name="Quesneville H."/>
            <person name="Ram K.R."/>
            <person name="Rand D."/>
            <person name="Rasmussen M.D."/>
            <person name="Reed L.K."/>
            <person name="Reenan R."/>
            <person name="Reily A."/>
            <person name="Remington K.A."/>
            <person name="Rieger T.T."/>
            <person name="Ritchie M.G."/>
            <person name="Robin C."/>
            <person name="Rogers Y.H."/>
            <person name="Rohde C."/>
            <person name="Rozas J."/>
            <person name="Rubenfield M.J."/>
            <person name="Ruiz A."/>
            <person name="Russo S."/>
            <person name="Salzberg S.L."/>
            <person name="Sanchez-Gracia A."/>
            <person name="Saranga D.J."/>
            <person name="Sato H."/>
            <person name="Schaeffer S.W."/>
            <person name="Schatz M.C."/>
            <person name="Schlenke T."/>
            <person name="Schwartz R."/>
            <person name="Segarra C."/>
            <person name="Singh R.S."/>
            <person name="Sirot L."/>
            <person name="Sirota M."/>
            <person name="Sisneros N.B."/>
            <person name="Smith C.D."/>
            <person name="Smith T.F."/>
            <person name="Spieth J."/>
            <person name="Stage D.E."/>
            <person name="Stark A."/>
            <person name="Stephan W."/>
            <person name="Strausberg R.L."/>
            <person name="Strempel S."/>
            <person name="Sturgill D."/>
            <person name="Sutton G."/>
            <person name="Sutton G.G."/>
            <person name="Tao W."/>
            <person name="Teichmann S."/>
            <person name="Tobari Y.N."/>
            <person name="Tomimura Y."/>
            <person name="Tsolas J.M."/>
            <person name="Valente V.L."/>
            <person name="Venter E."/>
            <person name="Venter J.C."/>
            <person name="Vicario S."/>
            <person name="Vieira F.G."/>
            <person name="Vilella A.J."/>
            <person name="Villasante A."/>
            <person name="Walenz B."/>
            <person name="Wang J."/>
            <person name="Wasserman M."/>
            <person name="Watts T."/>
            <person name="Wilson D."/>
            <person name="Wilson R.K."/>
            <person name="Wing R.A."/>
            <person name="Wolfner M.F."/>
            <person name="Wong A."/>
            <person name="Wong G.K."/>
            <person name="Wu C.I."/>
            <person name="Wu G."/>
            <person name="Yamamoto D."/>
            <person name="Yang H.P."/>
            <person name="Yang S.P."/>
            <person name="Yorke J.A."/>
            <person name="Yoshida K."/>
            <person name="Zdobnov E."/>
            <person name="Zhang P."/>
            <person name="Zhang Y."/>
            <person name="Zimin A.V."/>
            <person name="Baldwin J."/>
            <person name="Abdouelleil A."/>
            <person name="Abdulkadir J."/>
            <person name="Abebe A."/>
            <person name="Abera B."/>
            <person name="Abreu J."/>
            <person name="Acer S.C."/>
            <person name="Aftuck L."/>
            <person name="Alexander A."/>
            <person name="An P."/>
            <person name="Anderson E."/>
            <person name="Anderson S."/>
            <person name="Arachi H."/>
            <person name="Azer M."/>
            <person name="Bachantsang P."/>
            <person name="Barry A."/>
            <person name="Bayul T."/>
            <person name="Berlin A."/>
            <person name="Bessette D."/>
            <person name="Bloom T."/>
            <person name="Blye J."/>
            <person name="Boguslavskiy L."/>
            <person name="Bonnet C."/>
            <person name="Boukhgalter B."/>
            <person name="Bourzgui I."/>
            <person name="Brown A."/>
            <person name="Cahill P."/>
            <person name="Channer S."/>
            <person name="Cheshatsang Y."/>
            <person name="Chuda L."/>
            <person name="Citroen M."/>
            <person name="Collymore A."/>
            <person name="Cooke P."/>
            <person name="Costello M."/>
            <person name="D'Aco K."/>
            <person name="Daza R."/>
            <person name="De Haan G."/>
            <person name="DeGray S."/>
            <person name="DeMaso C."/>
            <person name="Dhargay N."/>
            <person name="Dooley K."/>
            <person name="Dooley E."/>
            <person name="Doricent M."/>
            <person name="Dorje P."/>
            <person name="Dorjee K."/>
            <person name="Dupes A."/>
            <person name="Elong R."/>
            <person name="Falk J."/>
            <person name="Farina A."/>
            <person name="Faro S."/>
            <person name="Ferguson D."/>
            <person name="Fisher S."/>
            <person name="Foley C.D."/>
            <person name="Franke A."/>
            <person name="Friedrich D."/>
            <person name="Gadbois L."/>
            <person name="Gearin G."/>
            <person name="Gearin C.R."/>
            <person name="Giannoukos G."/>
            <person name="Goode T."/>
            <person name="Graham J."/>
            <person name="Grandbois E."/>
            <person name="Grewal S."/>
            <person name="Gyaltsen K."/>
            <person name="Hafez N."/>
            <person name="Hagos B."/>
            <person name="Hall J."/>
            <person name="Henson C."/>
            <person name="Hollinger A."/>
            <person name="Honan T."/>
            <person name="Huard M.D."/>
            <person name="Hughes L."/>
            <person name="Hurhula B."/>
            <person name="Husby M.E."/>
            <person name="Kamat A."/>
            <person name="Kanga B."/>
            <person name="Kashin S."/>
            <person name="Khazanovich D."/>
            <person name="Kisner P."/>
            <person name="Lance K."/>
            <person name="Lara M."/>
            <person name="Lee W."/>
            <person name="Lennon N."/>
            <person name="Letendre F."/>
            <person name="LeVine R."/>
            <person name="Lipovsky A."/>
            <person name="Liu X."/>
            <person name="Liu J."/>
            <person name="Liu S."/>
            <person name="Lokyitsang T."/>
            <person name="Lokyitsang Y."/>
            <person name="Lubonja R."/>
            <person name="Lui A."/>
            <person name="MacDonald P."/>
            <person name="Magnisalis V."/>
            <person name="Maru K."/>
            <person name="Matthews C."/>
            <person name="McCusker W."/>
            <person name="McDonough S."/>
            <person name="Mehta T."/>
            <person name="Meldrim J."/>
            <person name="Meneus L."/>
            <person name="Mihai O."/>
            <person name="Mihalev A."/>
            <person name="Mihova T."/>
            <person name="Mittelman R."/>
            <person name="Mlenga V."/>
            <person name="Montmayeur A."/>
            <person name="Mulrain L."/>
            <person name="Navidi A."/>
            <person name="Naylor J."/>
            <person name="Negash T."/>
            <person name="Nguyen T."/>
            <person name="Nguyen N."/>
            <person name="Nicol R."/>
            <person name="Norbu C."/>
            <person name="Norbu N."/>
            <person name="Novod N."/>
            <person name="O'Neill B."/>
            <person name="Osman S."/>
            <person name="Markiewicz E."/>
            <person name="Oyono O.L."/>
            <person name="Patti C."/>
            <person name="Phunkhang P."/>
            <person name="Pierre F."/>
            <person name="Priest M."/>
            <person name="Raghuraman S."/>
            <person name="Rege F."/>
            <person name="Reyes R."/>
            <person name="Rise C."/>
            <person name="Rogov P."/>
            <person name="Ross K."/>
            <person name="Ryan E."/>
            <person name="Settipalli S."/>
            <person name="Shea T."/>
            <person name="Sherpa N."/>
            <person name="Shi L."/>
            <person name="Shih D."/>
            <person name="Sparrow T."/>
            <person name="Spaulding J."/>
            <person name="Stalker J."/>
            <person name="Stange-Thomann N."/>
            <person name="Stavropoulos S."/>
            <person name="Stone C."/>
            <person name="Strader C."/>
            <person name="Tesfaye S."/>
            <person name="Thomson T."/>
            <person name="Thoulutsang Y."/>
            <person name="Thoulutsang D."/>
            <person name="Topham K."/>
            <person name="Topping I."/>
            <person name="Tsamla T."/>
            <person name="Vassiliev H."/>
            <person name="Vo A."/>
            <person name="Wangchuk T."/>
            <person name="Wangdi T."/>
            <person name="Weiand M."/>
            <person name="Wilkinson J."/>
            <person name="Wilson A."/>
            <person name="Yadav S."/>
            <person name="Young G."/>
            <person name="Yu Q."/>
            <person name="Zembek L."/>
            <person name="Zhong D."/>
            <person name="Zimmer A."/>
            <person name="Zwirko Z."/>
            <person name="Jaffe D.B."/>
            <person name="Alvarez P."/>
            <person name="Brockman W."/>
            <person name="Butler J."/>
            <person name="Chin C."/>
            <person name="Gnerre S."/>
            <person name="Grabherr M."/>
            <person name="Kleber M."/>
            <person name="Mauceli E."/>
            <person name="MacCallum I."/>
        </authorList>
    </citation>
    <scope>NUCLEOTIDE SEQUENCE [LARGE SCALE GENOMIC DNA]</scope>
    <source>
        <strain evidence="3">Tucson 14024-0371.13</strain>
    </source>
</reference>